<proteinExistence type="inferred from homology"/>
<feature type="signal peptide" evidence="2">
    <location>
        <begin position="1"/>
        <end position="22"/>
    </location>
</feature>
<evidence type="ECO:0000256" key="1">
    <source>
        <dbReference type="ARBA" id="ARBA00038306"/>
    </source>
</evidence>
<dbReference type="Gene3D" id="2.40.160.20">
    <property type="match status" value="1"/>
</dbReference>
<accession>A0A6B8KG42</accession>
<dbReference type="RefSeq" id="WP_136497580.1">
    <property type="nucleotide sequence ID" value="NZ_CP046052.1"/>
</dbReference>
<evidence type="ECO:0000313" key="4">
    <source>
        <dbReference type="Proteomes" id="UP000309061"/>
    </source>
</evidence>
<dbReference type="PANTHER" id="PTHR34001">
    <property type="entry name" value="BLL7405 PROTEIN"/>
    <property type="match status" value="1"/>
</dbReference>
<dbReference type="InterPro" id="IPR051692">
    <property type="entry name" value="OMP-like"/>
</dbReference>
<keyword evidence="2" id="KW-0732">Signal</keyword>
<dbReference type="AlphaFoldDB" id="A0A6B8KG42"/>
<keyword evidence="4" id="KW-1185">Reference proteome</keyword>
<evidence type="ECO:0000313" key="3">
    <source>
        <dbReference type="EMBL" id="QGM46697.1"/>
    </source>
</evidence>
<dbReference type="SUPFAM" id="SSF56925">
    <property type="entry name" value="OMPA-like"/>
    <property type="match status" value="1"/>
</dbReference>
<gene>
    <name evidence="3" type="ORF">H2LOC_013895</name>
</gene>
<dbReference type="Proteomes" id="UP000309061">
    <property type="component" value="Chromosome"/>
</dbReference>
<dbReference type="EMBL" id="CP046052">
    <property type="protein sequence ID" value="QGM46697.1"/>
    <property type="molecule type" value="Genomic_DNA"/>
</dbReference>
<organism evidence="3 4">
    <name type="scientific">Methylocystis heyeri</name>
    <dbReference type="NCBI Taxonomy" id="391905"/>
    <lineage>
        <taxon>Bacteria</taxon>
        <taxon>Pseudomonadati</taxon>
        <taxon>Pseudomonadota</taxon>
        <taxon>Alphaproteobacteria</taxon>
        <taxon>Hyphomicrobiales</taxon>
        <taxon>Methylocystaceae</taxon>
        <taxon>Methylocystis</taxon>
    </lineage>
</organism>
<protein>
    <submittedName>
        <fullName evidence="3">Outer membrane beta-barrel protein</fullName>
    </submittedName>
</protein>
<name>A0A6B8KG42_9HYPH</name>
<sequence length="304" mass="31441">MKKTRALWAVILSACSAGSALAADLPILKAPPVVPPSPPTWTGFYFGANVGAVFDASPSVTTSAYPLYNDLADQSGLGFGPTYFGSAVAASTPLGGSLSNVGVIGGGQAGFNWQFGAFLAGVEADVQGSTLGSYKNLSGAALEPTTQALLTTTSSLNKSLNYLGTVRGRLGYLVTPTLLAFGSGGLAYGGMNFSNALFISSANPNFTASALSAQFNDAKIGWAAGGGLEWMFRPDWSAKVEYLYYDLGAQTAAINFAAAPPNGAATLLYSAGYRSSVRFNGHAVRAGVNYHWHWFAPAPVVAKY</sequence>
<dbReference type="InterPro" id="IPR011250">
    <property type="entry name" value="OMP/PagP_B-barrel"/>
</dbReference>
<reference evidence="3 4" key="1">
    <citation type="submission" date="2019-11" db="EMBL/GenBank/DDBJ databases">
        <title>The genome sequence of Methylocystis heyeri.</title>
        <authorList>
            <person name="Oshkin I.Y."/>
            <person name="Miroshnikov K."/>
            <person name="Dedysh S.N."/>
        </authorList>
    </citation>
    <scope>NUCLEOTIDE SEQUENCE [LARGE SCALE GENOMIC DNA]</scope>
    <source>
        <strain evidence="3 4">H2</strain>
    </source>
</reference>
<feature type="chain" id="PRO_5025583505" evidence="2">
    <location>
        <begin position="23"/>
        <end position="304"/>
    </location>
</feature>
<dbReference type="KEGG" id="mhey:H2LOC_013895"/>
<dbReference type="OrthoDB" id="9815357at2"/>
<evidence type="ECO:0000256" key="2">
    <source>
        <dbReference type="SAM" id="SignalP"/>
    </source>
</evidence>
<comment type="similarity">
    <text evidence="1">Belongs to the Omp25/RopB family.</text>
</comment>
<dbReference type="PANTHER" id="PTHR34001:SF3">
    <property type="entry name" value="BLL7405 PROTEIN"/>
    <property type="match status" value="1"/>
</dbReference>